<dbReference type="CDD" id="cd22326">
    <property type="entry name" value="FAN1-like"/>
    <property type="match status" value="1"/>
</dbReference>
<accession>A0ABM1IHW0</accession>
<dbReference type="RefSeq" id="XP_015179797.1">
    <property type="nucleotide sequence ID" value="XM_015324311.1"/>
</dbReference>
<evidence type="ECO:0000256" key="9">
    <source>
        <dbReference type="SAM" id="MobiDB-lite"/>
    </source>
</evidence>
<dbReference type="EC" id="3.1.4.1" evidence="8"/>
<feature type="region of interest" description="Disordered" evidence="9">
    <location>
        <begin position="37"/>
        <end position="64"/>
    </location>
</feature>
<dbReference type="Proteomes" id="UP000694924">
    <property type="component" value="Unplaced"/>
</dbReference>
<proteinExistence type="inferred from homology"/>
<dbReference type="SMART" id="SM00990">
    <property type="entry name" value="VRR_NUC"/>
    <property type="match status" value="1"/>
</dbReference>
<feature type="compositionally biased region" description="Basic residues" evidence="9">
    <location>
        <begin position="37"/>
        <end position="48"/>
    </location>
</feature>
<protein>
    <recommendedName>
        <fullName evidence="8">Fanconi-associated nuclease</fullName>
        <ecNumber evidence="8">3.1.4.1</ecNumber>
    </recommendedName>
</protein>
<name>A0ABM1IHW0_POLDO</name>
<dbReference type="InterPro" id="IPR049126">
    <property type="entry name" value="FAN1-like_TPR"/>
</dbReference>
<dbReference type="InterPro" id="IPR033315">
    <property type="entry name" value="Fan1-like"/>
</dbReference>
<dbReference type="Pfam" id="PF21170">
    <property type="entry name" value="FAN1_TPR"/>
    <property type="match status" value="1"/>
</dbReference>
<feature type="region of interest" description="Disordered" evidence="9">
    <location>
        <begin position="215"/>
        <end position="243"/>
    </location>
</feature>
<keyword evidence="11" id="KW-1185">Reference proteome</keyword>
<feature type="compositionally biased region" description="Polar residues" evidence="9">
    <location>
        <begin position="220"/>
        <end position="235"/>
    </location>
</feature>
<keyword evidence="8" id="KW-0539">Nucleus</keyword>
<evidence type="ECO:0000256" key="2">
    <source>
        <dbReference type="ARBA" id="ARBA00005533"/>
    </source>
</evidence>
<dbReference type="InterPro" id="IPR011856">
    <property type="entry name" value="tRNA_endonuc-like_dom_sf"/>
</dbReference>
<evidence type="ECO:0000256" key="1">
    <source>
        <dbReference type="ARBA" id="ARBA00000983"/>
    </source>
</evidence>
<dbReference type="GeneID" id="107068168"/>
<comment type="cofactor">
    <cofactor evidence="8">
        <name>Mg(2+)</name>
        <dbReference type="ChEBI" id="CHEBI:18420"/>
    </cofactor>
    <cofactor evidence="8">
        <name>Mn(2+)</name>
        <dbReference type="ChEBI" id="CHEBI:29035"/>
    </cofactor>
</comment>
<evidence type="ECO:0000256" key="7">
    <source>
        <dbReference type="ARBA" id="ARBA00023211"/>
    </source>
</evidence>
<evidence type="ECO:0000313" key="12">
    <source>
        <dbReference type="RefSeq" id="XP_015179797.1"/>
    </source>
</evidence>
<keyword evidence="4 8" id="KW-0479">Metal-binding</keyword>
<keyword evidence="7 8" id="KW-0464">Manganese</keyword>
<gene>
    <name evidence="12" type="primary">LOC107068168</name>
</gene>
<comment type="function">
    <text evidence="8">Nuclease required for the repair of DNA interstrand cross-links (ICL). Acts as a 5'-3' exonuclease that anchors at a cut end of DNA and cleaves DNA successively at every third nucleotide, allowing to excise an ICL from one strand through flanking incisions.</text>
</comment>
<comment type="subcellular location">
    <subcellularLocation>
        <location evidence="8">Nucleus</location>
    </subcellularLocation>
</comment>
<keyword evidence="3 8" id="KW-0540">Nuclease</keyword>
<evidence type="ECO:0000256" key="8">
    <source>
        <dbReference type="RuleBase" id="RU365033"/>
    </source>
</evidence>
<comment type="catalytic activity">
    <reaction evidence="1 8">
        <text>Hydrolytically removes 5'-nucleotides successively from the 3'-hydroxy termini of 3'-hydroxy-terminated oligonucleotides.</text>
        <dbReference type="EC" id="3.1.4.1"/>
    </reaction>
</comment>
<dbReference type="Gene3D" id="3.40.1350.10">
    <property type="match status" value="1"/>
</dbReference>
<keyword evidence="8" id="KW-0227">DNA damage</keyword>
<evidence type="ECO:0000259" key="10">
    <source>
        <dbReference type="SMART" id="SM00990"/>
    </source>
</evidence>
<sequence length="954" mass="110544">MSYQTSLDQFFPQKIKHNRNVKSKDLVTLKELKRLKKPSTKTISRTKSRLSTERKQSSEMNKSSFSINDSINNVQMTNTGTHFMLGMNETYYTSNNLQDTEIDSMSDCSIIYERINTSNNTISIDMEKEMVYGNHAIKDSERSCVDNQLQEHEEEVSLCCTNIDFIEEVNLSKKESNESTSIKEASERMDIEYYDVNNGKSDLFSICSSPIKSLPSPSKQRNLTFTPKKSSTKEVSSPNSKSPKKLNLYLRQIVNKELTRTAIENMNLIKEGAIIGNNFNLQKIYASSTFTFRYNSIDTRVSEKYEYNDVTIPTETYAAHLFMIVVNVFSNPINCGYFDKEETDFIFSMLTLSIEAQILFARILKRKYSWHRVEHLKYQDLIKDFISTCKELVLKSFFISDIKNEDLSVSLMMLQADEIGAICKDFKLKNVNNKKKSIEKLLEIATKKPLFPGMKTSGEKLKFLVSNKLGYCIRLCQKTIYIFDKILTLFKPDQKPEETLSDTFNMLLNIELGKICYPTYSDKRYPIFSDNNHLIQYIEAKHELSNIINAIEKKEWESVRKIGKLAYDRWLIIMKSECASLEDCELPSHLFQFRPSYLWLKILSKSINSFKKNKDTLPFATEILNTLISQNSYMQRKKESWYAELALIEMYHNKDLEASAKITLESLKIETISEVGIAGLIERAEILVKRKTGISKTTLMDIKTTLQSIKSKFPSPMLCTTTVEAALMKELPGMNKRKSKWCINNNTDNKLYSSVEDVALNFYYNQGFNDGVHCEGALPVTLFYALFWEELFNIDIPGTFMSLYQIAPLDLFTKDFYKNRKERIDMKFNLLRSFDRESFSGLVEHNFLLYSRFESMMHVNMFTNNIKEIVYCLGPECVLKICERLISNYILWKAGFPDLIVWNLNDKSCKIIEVKGPNDKLSVKQTLWLQYLQQIGVDIEVCYVKDNGHGKIRT</sequence>
<dbReference type="PANTHER" id="PTHR15749">
    <property type="entry name" value="FANCONI-ASSOCIATED NUCLEASE 1"/>
    <property type="match status" value="1"/>
</dbReference>
<keyword evidence="5 8" id="KW-0378">Hydrolase</keyword>
<dbReference type="InterPro" id="IPR014883">
    <property type="entry name" value="VRR_NUC"/>
</dbReference>
<feature type="domain" description="VRR-NUC" evidence="10">
    <location>
        <begin position="857"/>
        <end position="946"/>
    </location>
</feature>
<dbReference type="Pfam" id="PF08774">
    <property type="entry name" value="VRR_NUC"/>
    <property type="match status" value="1"/>
</dbReference>
<keyword evidence="6 8" id="KW-0460">Magnesium</keyword>
<dbReference type="PANTHER" id="PTHR15749:SF4">
    <property type="entry name" value="FANCONI-ASSOCIATED NUCLEASE 1"/>
    <property type="match status" value="1"/>
</dbReference>
<dbReference type="InterPro" id="IPR049132">
    <property type="entry name" value="FAN1-like_euk"/>
</dbReference>
<evidence type="ECO:0000256" key="4">
    <source>
        <dbReference type="ARBA" id="ARBA00022723"/>
    </source>
</evidence>
<reference evidence="12" key="1">
    <citation type="submission" date="2025-08" db="UniProtKB">
        <authorList>
            <consortium name="RefSeq"/>
        </authorList>
    </citation>
    <scope>IDENTIFICATION</scope>
    <source>
        <tissue evidence="12">Whole body</tissue>
    </source>
</reference>
<evidence type="ECO:0000256" key="5">
    <source>
        <dbReference type="ARBA" id="ARBA00022801"/>
    </source>
</evidence>
<organism evidence="11 12">
    <name type="scientific">Polistes dominula</name>
    <name type="common">European paper wasp</name>
    <name type="synonym">Vespa dominula</name>
    <dbReference type="NCBI Taxonomy" id="743375"/>
    <lineage>
        <taxon>Eukaryota</taxon>
        <taxon>Metazoa</taxon>
        <taxon>Ecdysozoa</taxon>
        <taxon>Arthropoda</taxon>
        <taxon>Hexapoda</taxon>
        <taxon>Insecta</taxon>
        <taxon>Pterygota</taxon>
        <taxon>Neoptera</taxon>
        <taxon>Endopterygota</taxon>
        <taxon>Hymenoptera</taxon>
        <taxon>Apocrita</taxon>
        <taxon>Aculeata</taxon>
        <taxon>Vespoidea</taxon>
        <taxon>Vespidae</taxon>
        <taxon>Polistinae</taxon>
        <taxon>Polistini</taxon>
        <taxon>Polistes</taxon>
    </lineage>
</organism>
<evidence type="ECO:0000256" key="3">
    <source>
        <dbReference type="ARBA" id="ARBA00022722"/>
    </source>
</evidence>
<keyword evidence="8" id="KW-0234">DNA repair</keyword>
<comment type="similarity">
    <text evidence="2 8">Belongs to the FAN1 family.</text>
</comment>
<evidence type="ECO:0000256" key="6">
    <source>
        <dbReference type="ARBA" id="ARBA00022842"/>
    </source>
</evidence>
<evidence type="ECO:0000313" key="11">
    <source>
        <dbReference type="Proteomes" id="UP000694924"/>
    </source>
</evidence>